<reference evidence="2" key="1">
    <citation type="submission" date="2014-09" db="EMBL/GenBank/DDBJ databases">
        <authorList>
            <person name="Mudge J."/>
            <person name="Ramaraj T."/>
            <person name="Lindquist I.E."/>
            <person name="Bharti A.K."/>
            <person name="Sundararajan A."/>
            <person name="Cameron C.T."/>
            <person name="Woodward J.E."/>
            <person name="May G.D."/>
            <person name="Brubaker C."/>
            <person name="Broadhvest J."/>
            <person name="Wilkins T.A."/>
        </authorList>
    </citation>
    <scope>NUCLEOTIDE SEQUENCE</scope>
    <source>
        <strain evidence="2">cv. AKA8401</strain>
    </source>
</reference>
<evidence type="ECO:0000313" key="2">
    <source>
        <dbReference type="Proteomes" id="UP000032142"/>
    </source>
</evidence>
<keyword evidence="2" id="KW-1185">Reference proteome</keyword>
<dbReference type="Proteomes" id="UP000032142">
    <property type="component" value="Unassembled WGS sequence"/>
</dbReference>
<name>A0A0B0NUQ0_GOSAR</name>
<accession>A0A0B0NUQ0</accession>
<gene>
    <name evidence="1" type="ORF">F383_21444</name>
</gene>
<proteinExistence type="predicted"/>
<sequence length="10" mass="1209">MDCMHISEIM</sequence>
<evidence type="ECO:0000313" key="1">
    <source>
        <dbReference type="EMBL" id="KHG15589.1"/>
    </source>
</evidence>
<protein>
    <submittedName>
        <fullName evidence="1">Uncharacterized protein</fullName>
    </submittedName>
</protein>
<dbReference type="EMBL" id="KN404123">
    <property type="protein sequence ID" value="KHG15589.1"/>
    <property type="molecule type" value="Genomic_DNA"/>
</dbReference>
<organism evidence="1 2">
    <name type="scientific">Gossypium arboreum</name>
    <name type="common">Tree cotton</name>
    <name type="synonym">Gossypium nanking</name>
    <dbReference type="NCBI Taxonomy" id="29729"/>
    <lineage>
        <taxon>Eukaryota</taxon>
        <taxon>Viridiplantae</taxon>
        <taxon>Streptophyta</taxon>
        <taxon>Embryophyta</taxon>
        <taxon>Tracheophyta</taxon>
        <taxon>Spermatophyta</taxon>
        <taxon>Magnoliopsida</taxon>
        <taxon>eudicotyledons</taxon>
        <taxon>Gunneridae</taxon>
        <taxon>Pentapetalae</taxon>
        <taxon>rosids</taxon>
        <taxon>malvids</taxon>
        <taxon>Malvales</taxon>
        <taxon>Malvaceae</taxon>
        <taxon>Malvoideae</taxon>
        <taxon>Gossypium</taxon>
    </lineage>
</organism>